<sequence>MEERLQKLLSAAGVCSRRAAETYLTAGRVTVNGETAQLGQRADPDRDEILVDGRPLALRGEPVYILLNKPRGYVTTLADERGRKTVAELVADCGQRVYPVGRLDLDSEGLLLLTNDGEWAQHLLHPKHEVEKTYHVSVFGPVAGAAARLAAVTDLEGEPIRPARVEVLRQTAKTAVLAVTIHEGKNRQVRRMCARCGLTVKRLRRVREGALELGNLQPGKWRYLTESEAASLRTEGWISPHSS</sequence>
<name>A0A9D2RS94_9FIRM</name>
<dbReference type="PROSITE" id="PS01149">
    <property type="entry name" value="PSI_RSU"/>
    <property type="match status" value="1"/>
</dbReference>
<evidence type="ECO:0000256" key="4">
    <source>
        <dbReference type="RuleBase" id="RU003887"/>
    </source>
</evidence>
<dbReference type="Pfam" id="PF00849">
    <property type="entry name" value="PseudoU_synth_2"/>
    <property type="match status" value="1"/>
</dbReference>
<dbReference type="InterPro" id="IPR000748">
    <property type="entry name" value="PsdUridine_synth_RsuA/RluB/E/F"/>
</dbReference>
<reference evidence="6" key="2">
    <citation type="submission" date="2021-04" db="EMBL/GenBank/DDBJ databases">
        <authorList>
            <person name="Gilroy R."/>
        </authorList>
    </citation>
    <scope>NUCLEOTIDE SEQUENCE</scope>
    <source>
        <strain evidence="6">ChiBcec18-1249</strain>
    </source>
</reference>
<reference evidence="6" key="1">
    <citation type="journal article" date="2021" name="PeerJ">
        <title>Extensive microbial diversity within the chicken gut microbiome revealed by metagenomics and culture.</title>
        <authorList>
            <person name="Gilroy R."/>
            <person name="Ravi A."/>
            <person name="Getino M."/>
            <person name="Pursley I."/>
            <person name="Horton D.L."/>
            <person name="Alikhan N.F."/>
            <person name="Baker D."/>
            <person name="Gharbi K."/>
            <person name="Hall N."/>
            <person name="Watson M."/>
            <person name="Adriaenssens E.M."/>
            <person name="Foster-Nyarko E."/>
            <person name="Jarju S."/>
            <person name="Secka A."/>
            <person name="Antonio M."/>
            <person name="Oren A."/>
            <person name="Chaudhuri R.R."/>
            <person name="La Ragione R."/>
            <person name="Hildebrand F."/>
            <person name="Pallen M.J."/>
        </authorList>
    </citation>
    <scope>NUCLEOTIDE SEQUENCE</scope>
    <source>
        <strain evidence="6">ChiBcec18-1249</strain>
    </source>
</reference>
<evidence type="ECO:0000256" key="3">
    <source>
        <dbReference type="PROSITE-ProRule" id="PRU00182"/>
    </source>
</evidence>
<dbReference type="InterPro" id="IPR036986">
    <property type="entry name" value="S4_RNA-bd_sf"/>
</dbReference>
<dbReference type="EC" id="5.4.99.-" evidence="4"/>
<dbReference type="PROSITE" id="PS50889">
    <property type="entry name" value="S4"/>
    <property type="match status" value="1"/>
</dbReference>
<evidence type="ECO:0000259" key="5">
    <source>
        <dbReference type="SMART" id="SM00363"/>
    </source>
</evidence>
<dbReference type="SMART" id="SM00363">
    <property type="entry name" value="S4"/>
    <property type="match status" value="1"/>
</dbReference>
<evidence type="ECO:0000313" key="7">
    <source>
        <dbReference type="Proteomes" id="UP000823824"/>
    </source>
</evidence>
<dbReference type="GO" id="GO:0120159">
    <property type="term" value="F:rRNA pseudouridine synthase activity"/>
    <property type="evidence" value="ECO:0007669"/>
    <property type="project" value="UniProtKB-ARBA"/>
</dbReference>
<protein>
    <recommendedName>
        <fullName evidence="4">Pseudouridine synthase</fullName>
        <ecNumber evidence="4">5.4.99.-</ecNumber>
    </recommendedName>
</protein>
<dbReference type="GO" id="GO:0003723">
    <property type="term" value="F:RNA binding"/>
    <property type="evidence" value="ECO:0007669"/>
    <property type="project" value="UniProtKB-KW"/>
</dbReference>
<dbReference type="Gene3D" id="3.30.70.580">
    <property type="entry name" value="Pseudouridine synthase I, catalytic domain, N-terminal subdomain"/>
    <property type="match status" value="1"/>
</dbReference>
<evidence type="ECO:0000256" key="2">
    <source>
        <dbReference type="ARBA" id="ARBA00023235"/>
    </source>
</evidence>
<dbReference type="InterPro" id="IPR042092">
    <property type="entry name" value="PsdUridine_s_RsuA/RluB/E/F_cat"/>
</dbReference>
<dbReference type="FunFam" id="3.10.290.10:FF:000003">
    <property type="entry name" value="Pseudouridine synthase"/>
    <property type="match status" value="1"/>
</dbReference>
<proteinExistence type="inferred from homology"/>
<keyword evidence="2 4" id="KW-0413">Isomerase</keyword>
<dbReference type="InterPro" id="IPR002942">
    <property type="entry name" value="S4_RNA-bd"/>
</dbReference>
<dbReference type="CDD" id="cd00165">
    <property type="entry name" value="S4"/>
    <property type="match status" value="1"/>
</dbReference>
<dbReference type="InterPro" id="IPR006145">
    <property type="entry name" value="PsdUridine_synth_RsuA/RluA"/>
</dbReference>
<dbReference type="PANTHER" id="PTHR47683:SF2">
    <property type="entry name" value="RNA-BINDING S4 DOMAIN-CONTAINING PROTEIN"/>
    <property type="match status" value="1"/>
</dbReference>
<accession>A0A9D2RS94</accession>
<dbReference type="GO" id="GO:0000455">
    <property type="term" value="P:enzyme-directed rRNA pseudouridine synthesis"/>
    <property type="evidence" value="ECO:0007669"/>
    <property type="project" value="UniProtKB-ARBA"/>
</dbReference>
<dbReference type="InterPro" id="IPR018496">
    <property type="entry name" value="PsdUridine_synth_RsuA/RluB_CS"/>
</dbReference>
<evidence type="ECO:0000313" key="6">
    <source>
        <dbReference type="EMBL" id="HJB14165.1"/>
    </source>
</evidence>
<dbReference type="InterPro" id="IPR050343">
    <property type="entry name" value="RsuA_PseudoU_synthase"/>
</dbReference>
<keyword evidence="3" id="KW-0694">RNA-binding</keyword>
<dbReference type="EMBL" id="DWZJ01000099">
    <property type="protein sequence ID" value="HJB14165.1"/>
    <property type="molecule type" value="Genomic_DNA"/>
</dbReference>
<dbReference type="SUPFAM" id="SSF55120">
    <property type="entry name" value="Pseudouridine synthase"/>
    <property type="match status" value="1"/>
</dbReference>
<dbReference type="Pfam" id="PF01479">
    <property type="entry name" value="S4"/>
    <property type="match status" value="1"/>
</dbReference>
<comment type="caution">
    <text evidence="6">The sequence shown here is derived from an EMBL/GenBank/DDBJ whole genome shotgun (WGS) entry which is preliminary data.</text>
</comment>
<dbReference type="CDD" id="cd02870">
    <property type="entry name" value="PseudoU_synth_RsuA_like"/>
    <property type="match status" value="1"/>
</dbReference>
<dbReference type="InterPro" id="IPR020094">
    <property type="entry name" value="TruA/RsuA/RluB/E/F_N"/>
</dbReference>
<evidence type="ECO:0000256" key="1">
    <source>
        <dbReference type="ARBA" id="ARBA00008348"/>
    </source>
</evidence>
<feature type="domain" description="RNA-binding S4" evidence="5">
    <location>
        <begin position="3"/>
        <end position="62"/>
    </location>
</feature>
<dbReference type="Proteomes" id="UP000823824">
    <property type="component" value="Unassembled WGS sequence"/>
</dbReference>
<organism evidence="6 7">
    <name type="scientific">Candidatus Oscillibacter excrementigallinarum</name>
    <dbReference type="NCBI Taxonomy" id="2838716"/>
    <lineage>
        <taxon>Bacteria</taxon>
        <taxon>Bacillati</taxon>
        <taxon>Bacillota</taxon>
        <taxon>Clostridia</taxon>
        <taxon>Eubacteriales</taxon>
        <taxon>Oscillospiraceae</taxon>
        <taxon>Oscillibacter</taxon>
    </lineage>
</organism>
<dbReference type="NCBIfam" id="TIGR00093">
    <property type="entry name" value="pseudouridine synthase"/>
    <property type="match status" value="1"/>
</dbReference>
<comment type="similarity">
    <text evidence="1 4">Belongs to the pseudouridine synthase RsuA family.</text>
</comment>
<gene>
    <name evidence="6" type="ORF">H9787_10725</name>
</gene>
<dbReference type="SUPFAM" id="SSF55174">
    <property type="entry name" value="Alpha-L RNA-binding motif"/>
    <property type="match status" value="1"/>
</dbReference>
<dbReference type="PANTHER" id="PTHR47683">
    <property type="entry name" value="PSEUDOURIDINE SYNTHASE FAMILY PROTEIN-RELATED"/>
    <property type="match status" value="1"/>
</dbReference>
<dbReference type="Gene3D" id="3.10.290.10">
    <property type="entry name" value="RNA-binding S4 domain"/>
    <property type="match status" value="1"/>
</dbReference>
<dbReference type="Gene3D" id="3.30.70.1560">
    <property type="entry name" value="Alpha-L RNA-binding motif"/>
    <property type="match status" value="1"/>
</dbReference>
<dbReference type="InterPro" id="IPR020103">
    <property type="entry name" value="PsdUridine_synth_cat_dom_sf"/>
</dbReference>
<dbReference type="AlphaFoldDB" id="A0A9D2RS94"/>